<reference evidence="4" key="1">
    <citation type="submission" date="2020-10" db="EMBL/GenBank/DDBJ databases">
        <title>Taxonomic study of unclassified bacteria belonging to the class Ktedonobacteria.</title>
        <authorList>
            <person name="Yabe S."/>
            <person name="Wang C.M."/>
            <person name="Zheng Y."/>
            <person name="Sakai Y."/>
            <person name="Cavaletti L."/>
            <person name="Monciardini P."/>
            <person name="Donadio S."/>
        </authorList>
    </citation>
    <scope>NUCLEOTIDE SEQUENCE</scope>
    <source>
        <strain evidence="4">ID150040</strain>
    </source>
</reference>
<evidence type="ECO:0000256" key="1">
    <source>
        <dbReference type="ARBA" id="ARBA00022679"/>
    </source>
</evidence>
<dbReference type="InterPro" id="IPR050832">
    <property type="entry name" value="Bact_Acetyltransf"/>
</dbReference>
<dbReference type="EMBL" id="BNJK01000001">
    <property type="protein sequence ID" value="GHO91276.1"/>
    <property type="molecule type" value="Genomic_DNA"/>
</dbReference>
<evidence type="ECO:0000256" key="2">
    <source>
        <dbReference type="ARBA" id="ARBA00023315"/>
    </source>
</evidence>
<dbReference type="PANTHER" id="PTHR43877">
    <property type="entry name" value="AMINOALKYLPHOSPHONATE N-ACETYLTRANSFERASE-RELATED-RELATED"/>
    <property type="match status" value="1"/>
</dbReference>
<protein>
    <submittedName>
        <fullName evidence="4">Putative N-acetyltransferase YvbK</fullName>
    </submittedName>
</protein>
<accession>A0A8J3IJF3</accession>
<dbReference type="Pfam" id="PF00583">
    <property type="entry name" value="Acetyltransf_1"/>
    <property type="match status" value="1"/>
</dbReference>
<dbReference type="Gene3D" id="3.40.630.30">
    <property type="match status" value="1"/>
</dbReference>
<dbReference type="PROSITE" id="PS51186">
    <property type="entry name" value="GNAT"/>
    <property type="match status" value="1"/>
</dbReference>
<dbReference type="GO" id="GO:0016747">
    <property type="term" value="F:acyltransferase activity, transferring groups other than amino-acyl groups"/>
    <property type="evidence" value="ECO:0007669"/>
    <property type="project" value="InterPro"/>
</dbReference>
<proteinExistence type="predicted"/>
<dbReference type="CDD" id="cd04301">
    <property type="entry name" value="NAT_SF"/>
    <property type="match status" value="1"/>
</dbReference>
<evidence type="ECO:0000313" key="4">
    <source>
        <dbReference type="EMBL" id="GHO91276.1"/>
    </source>
</evidence>
<feature type="domain" description="N-acetyltransferase" evidence="3">
    <location>
        <begin position="3"/>
        <end position="144"/>
    </location>
</feature>
<name>A0A8J3IJF3_9CHLR</name>
<keyword evidence="2" id="KW-0012">Acyltransferase</keyword>
<keyword evidence="1" id="KW-0808">Transferase</keyword>
<dbReference type="InterPro" id="IPR000182">
    <property type="entry name" value="GNAT_dom"/>
</dbReference>
<organism evidence="4 5">
    <name type="scientific">Reticulibacter mediterranei</name>
    <dbReference type="NCBI Taxonomy" id="2778369"/>
    <lineage>
        <taxon>Bacteria</taxon>
        <taxon>Bacillati</taxon>
        <taxon>Chloroflexota</taxon>
        <taxon>Ktedonobacteria</taxon>
        <taxon>Ktedonobacterales</taxon>
        <taxon>Reticulibacteraceae</taxon>
        <taxon>Reticulibacter</taxon>
    </lineage>
</organism>
<evidence type="ECO:0000259" key="3">
    <source>
        <dbReference type="PROSITE" id="PS51186"/>
    </source>
</evidence>
<dbReference type="RefSeq" id="WP_220202179.1">
    <property type="nucleotide sequence ID" value="NZ_BNJK01000001.1"/>
</dbReference>
<dbReference type="Proteomes" id="UP000597444">
    <property type="component" value="Unassembled WGS sequence"/>
</dbReference>
<dbReference type="SUPFAM" id="SSF55729">
    <property type="entry name" value="Acyl-CoA N-acyltransferases (Nat)"/>
    <property type="match status" value="1"/>
</dbReference>
<evidence type="ECO:0000313" key="5">
    <source>
        <dbReference type="Proteomes" id="UP000597444"/>
    </source>
</evidence>
<sequence>MSIVLQRIDFSATETLVSILRDADEDEQRVRDTLADEAYTSYAALAGEQLVGAVTVRWQEDESEIEYIAVVPARRGSGYGKAIMAVVLEEARRRNVRSLLVGTGNSSPYHIAFYQKCGFRMDHVRKDFFRYIQPPVFENGILLQDMLVFRWENEQ</sequence>
<dbReference type="AlphaFoldDB" id="A0A8J3IJF3"/>
<dbReference type="InterPro" id="IPR016181">
    <property type="entry name" value="Acyl_CoA_acyltransferase"/>
</dbReference>
<keyword evidence="5" id="KW-1185">Reference proteome</keyword>
<comment type="caution">
    <text evidence="4">The sequence shown here is derived from an EMBL/GenBank/DDBJ whole genome shotgun (WGS) entry which is preliminary data.</text>
</comment>
<gene>
    <name evidence="4" type="primary">yvbK</name>
    <name evidence="4" type="ORF">KSF_013240</name>
</gene>